<dbReference type="InterPro" id="IPR041267">
    <property type="entry name" value="NLRP_HD2"/>
</dbReference>
<dbReference type="HOGENOM" id="CLU_006641_0_0_1"/>
<evidence type="ECO:0000256" key="4">
    <source>
        <dbReference type="ARBA" id="ARBA00022840"/>
    </source>
</evidence>
<dbReference type="InterPro" id="IPR007111">
    <property type="entry name" value="NACHT_NTPase"/>
</dbReference>
<dbReference type="GO" id="GO:0030280">
    <property type="term" value="F:structural constituent of skin epidermis"/>
    <property type="evidence" value="ECO:0000318"/>
    <property type="project" value="GO_Central"/>
</dbReference>
<evidence type="ECO:0000313" key="12">
    <source>
        <dbReference type="Proteomes" id="UP000018468"/>
    </source>
</evidence>
<evidence type="ECO:0000256" key="8">
    <source>
        <dbReference type="SAM" id="Coils"/>
    </source>
</evidence>
<dbReference type="Gene3D" id="1.20.5.1160">
    <property type="entry name" value="Vasodilator-stimulated phosphoprotein"/>
    <property type="match status" value="1"/>
</dbReference>
<feature type="domain" description="NACHT" evidence="9">
    <location>
        <begin position="453"/>
        <end position="648"/>
    </location>
</feature>
<dbReference type="SUPFAM" id="SSF64593">
    <property type="entry name" value="Intermediate filament protein, coiled coil region"/>
    <property type="match status" value="3"/>
</dbReference>
<protein>
    <recommendedName>
        <fullName evidence="13">NACHT domain-containing protein</fullName>
    </recommendedName>
</protein>
<sequence length="1272" mass="142279">STGYGGLSSSYGREASFSAPITAVTVNKSLLAPLHLEIDPNIQVVRTQEKDQIKTLNNRFASFIDKVRFLEQQNKMLETKWGLLQGQTTGKSQIEPMFEQYISSLRRQLDLINNDRNKLDGELRNMQGLVEDFKHKYEDEINRRNGLENDFVVLKKDVDAAYLVKADLEDKVANLTDEINFLRIIYEEGAQELRELQASIKDTSVIVQMDNTRNLNMDQIVAEVKAQYEEIAAKSREEAESWYKTKFDQMSAQAGHYGDELRNTKAEIAELNRMISRLQNEIEAVKAQRASLEVQITEAEERGDLAVRDAKARVKDLEEALQRAKQDMARQVREYQDLMNVKLALDIEIATYRKLLEGEESRHWFLLWLRTHINVLLQTQNAELLITKNRSTIILQSSRFSSTLLIKELLRTTVLNVCQVLCLWTKAAQAQDIRLGTVSKQSAVWTRLRQNSKIVVALGVAGVGKTTLVHQLVHAWVAGKISRRFAFVFLFRFQELNLMEEELSLARLIAEKHKHLKQGTVKEILQRPVSVLLIFDGLDQYKHSLDFSLPCSDPDRAVPIPSLVASLMSGTLLSGSSVLLTARPAADLSGAKVDRYVEVLGFRDLQRRAYFDQFFKDTQLAARAFQQVEKSDGLYTLCYNPFFCWMACSVLQKETDASECRLETISQLLSNFVACLARGEGAPRDLFLKLGRMAYHGMCNGIRVFPLEQLAAFELPSVPASPLLSAFLQREAGGEHAVVTFLHPVIQEFLVACSCFLEPLGNIGEVLEKLSSRDRQAEFLDLFLAGLSCPSVRKPLETLLGEFESEPLQKTLNWLKFSPQQAQRSWSREQYLRHFHLLYESQSESLIQEVFGKPASLSATYARISLLDSSAIAYIVGRCGDLENLQLSYSHLTENVTRRLLQAFSCSQNIRLSQCQITAESCAHLASALRSGKTSDLDLTYNSSLGDLGAKRLSVGLKDPNCKLRTLRMGSCGLTAESCADLASALGSGSSELRELELRGNDLEDEGLIRLSAGLRDPGCKLQSLSQASRLLCPRRLDMCELTGECGQALASALRASHSALRTLHLEKNELGDTGMKCLTTALEDPNCKLEHLFLHDCCLTTACCEGLVAALHSKACRLTELDLSVNELHDSGMSQLCGALRHHSCKLEKLRLARCELTSGCCEELAAVLCCRSSRLRELELGVNELKDEGAKVLWEALKDPLCKLEHLGGGLLISMELTNLTDACVGELSTALSLNRSLTYIELKNNTMTDASVPTIIKMIRDSPTLQKIK</sequence>
<dbReference type="Gene3D" id="3.80.10.10">
    <property type="entry name" value="Ribonuclease Inhibitor"/>
    <property type="match status" value="2"/>
</dbReference>
<evidence type="ECO:0000259" key="9">
    <source>
        <dbReference type="PROSITE" id="PS50837"/>
    </source>
</evidence>
<dbReference type="InterPro" id="IPR001611">
    <property type="entry name" value="Leu-rich_rpt"/>
</dbReference>
<keyword evidence="4" id="KW-0067">ATP-binding</keyword>
<dbReference type="FunCoup" id="W5MDN9">
    <property type="interactions" value="26"/>
</dbReference>
<dbReference type="Pfam" id="PF05729">
    <property type="entry name" value="NACHT"/>
    <property type="match status" value="1"/>
</dbReference>
<name>W5MDN9_LEPOC</name>
<dbReference type="InterPro" id="IPR027417">
    <property type="entry name" value="P-loop_NTPase"/>
</dbReference>
<dbReference type="FunFam" id="1.20.5.1160:FF:000001">
    <property type="entry name" value="Keratin type II"/>
    <property type="match status" value="1"/>
</dbReference>
<dbReference type="PROSITE" id="PS50837">
    <property type="entry name" value="NACHT"/>
    <property type="match status" value="1"/>
</dbReference>
<reference evidence="11" key="2">
    <citation type="submission" date="2025-08" db="UniProtKB">
        <authorList>
            <consortium name="Ensembl"/>
        </authorList>
    </citation>
    <scope>IDENTIFICATION</scope>
</reference>
<dbReference type="InterPro" id="IPR039008">
    <property type="entry name" value="IF_rod_dom"/>
</dbReference>
<dbReference type="Bgee" id="ENSLOCG00000005388">
    <property type="expression patterns" value="Expressed in embryo and 13 other cell types or tissues"/>
</dbReference>
<keyword evidence="5 8" id="KW-0175">Coiled coil</keyword>
<dbReference type="InterPro" id="IPR003054">
    <property type="entry name" value="Keratin_II"/>
</dbReference>
<organism evidence="11 12">
    <name type="scientific">Lepisosteus oculatus</name>
    <name type="common">Spotted gar</name>
    <dbReference type="NCBI Taxonomy" id="7918"/>
    <lineage>
        <taxon>Eukaryota</taxon>
        <taxon>Metazoa</taxon>
        <taxon>Chordata</taxon>
        <taxon>Craniata</taxon>
        <taxon>Vertebrata</taxon>
        <taxon>Euteleostomi</taxon>
        <taxon>Actinopterygii</taxon>
        <taxon>Neopterygii</taxon>
        <taxon>Holostei</taxon>
        <taxon>Semionotiformes</taxon>
        <taxon>Lepisosteidae</taxon>
        <taxon>Lepisosteus</taxon>
    </lineage>
</organism>
<dbReference type="PROSITE" id="PS00226">
    <property type="entry name" value="IF_ROD_1"/>
    <property type="match status" value="1"/>
</dbReference>
<evidence type="ECO:0000259" key="10">
    <source>
        <dbReference type="PROSITE" id="PS51842"/>
    </source>
</evidence>
<keyword evidence="2" id="KW-0547">Nucleotide-binding</keyword>
<dbReference type="STRING" id="7918.ENSLOCP00000006498"/>
<evidence type="ECO:0008006" key="13">
    <source>
        <dbReference type="Google" id="ProtNLM"/>
    </source>
</evidence>
<dbReference type="GO" id="GO:0005524">
    <property type="term" value="F:ATP binding"/>
    <property type="evidence" value="ECO:0007669"/>
    <property type="project" value="UniProtKB-KW"/>
</dbReference>
<feature type="domain" description="IF rod" evidence="10">
    <location>
        <begin position="49"/>
        <end position="363"/>
    </location>
</feature>
<reference evidence="12" key="1">
    <citation type="submission" date="2011-12" db="EMBL/GenBank/DDBJ databases">
        <title>The Draft Genome of Lepisosteus oculatus.</title>
        <authorList>
            <consortium name="The Broad Institute Genome Assembly &amp; Analysis Group"/>
            <consortium name="Computational R&amp;D Group"/>
            <consortium name="and Sequencing Platform"/>
            <person name="Di Palma F."/>
            <person name="Alfoldi J."/>
            <person name="Johnson J."/>
            <person name="Berlin A."/>
            <person name="Gnerre S."/>
            <person name="Jaffe D."/>
            <person name="MacCallum I."/>
            <person name="Young S."/>
            <person name="Walker B.J."/>
            <person name="Lander E.S."/>
            <person name="Lindblad-Toh K."/>
        </authorList>
    </citation>
    <scope>NUCLEOTIDE SEQUENCE [LARGE SCALE GENOMIC DNA]</scope>
</reference>
<dbReference type="SUPFAM" id="SSF52540">
    <property type="entry name" value="P-loop containing nucleoside triphosphate hydrolases"/>
    <property type="match status" value="1"/>
</dbReference>
<accession>W5MDN9</accession>
<evidence type="ECO:0000256" key="5">
    <source>
        <dbReference type="ARBA" id="ARBA00023054"/>
    </source>
</evidence>
<evidence type="ECO:0000313" key="11">
    <source>
        <dbReference type="Ensembl" id="ENSLOCP00000006498.1"/>
    </source>
</evidence>
<dbReference type="Ensembl" id="ENSLOCT00000006506.1">
    <property type="protein sequence ID" value="ENSLOCP00000006498.1"/>
    <property type="gene ID" value="ENSLOCG00000005388.1"/>
</dbReference>
<dbReference type="GO" id="GO:0031424">
    <property type="term" value="P:keratinization"/>
    <property type="evidence" value="ECO:0000318"/>
    <property type="project" value="GO_Central"/>
</dbReference>
<evidence type="ECO:0000256" key="3">
    <source>
        <dbReference type="ARBA" id="ARBA00022754"/>
    </source>
</evidence>
<dbReference type="Proteomes" id="UP000018468">
    <property type="component" value="Linkage group LG4"/>
</dbReference>
<dbReference type="EMBL" id="AHAT01018762">
    <property type="status" value="NOT_ANNOTATED_CDS"/>
    <property type="molecule type" value="Genomic_DNA"/>
</dbReference>
<feature type="coiled-coil region" evidence="8">
    <location>
        <begin position="102"/>
        <end position="185"/>
    </location>
</feature>
<reference evidence="11" key="3">
    <citation type="submission" date="2025-09" db="UniProtKB">
        <authorList>
            <consortium name="Ensembl"/>
        </authorList>
    </citation>
    <scope>IDENTIFICATION</scope>
</reference>
<dbReference type="Pfam" id="PF13516">
    <property type="entry name" value="LRR_6"/>
    <property type="match status" value="3"/>
</dbReference>
<dbReference type="Pfam" id="PF16208">
    <property type="entry name" value="Keratin_2_head"/>
    <property type="match status" value="1"/>
</dbReference>
<dbReference type="SMART" id="SM01391">
    <property type="entry name" value="Filament"/>
    <property type="match status" value="1"/>
</dbReference>
<dbReference type="EMBL" id="AHAT01018761">
    <property type="status" value="NOT_ANNOTATED_CDS"/>
    <property type="molecule type" value="Genomic_DNA"/>
</dbReference>
<dbReference type="FunFam" id="1.20.5.170:FF:000004">
    <property type="entry name" value="Keratin, type II cytoskeletal 5"/>
    <property type="match status" value="1"/>
</dbReference>
<proteinExistence type="inferred from homology"/>
<dbReference type="AlphaFoldDB" id="W5MDN9"/>
<keyword evidence="3 7" id="KW-0403">Intermediate filament</keyword>
<dbReference type="GeneTree" id="ENSGT00940000161090"/>
<dbReference type="Pfam" id="PF00038">
    <property type="entry name" value="Filament"/>
    <property type="match status" value="1"/>
</dbReference>
<dbReference type="SUPFAM" id="SSF52047">
    <property type="entry name" value="RNI-like"/>
    <property type="match status" value="1"/>
</dbReference>
<dbReference type="PRINTS" id="PR01276">
    <property type="entry name" value="TYPE2KERATIN"/>
</dbReference>
<evidence type="ECO:0000256" key="1">
    <source>
        <dbReference type="ARBA" id="ARBA00022737"/>
    </source>
</evidence>
<dbReference type="PANTHER" id="PTHR45616:SF9">
    <property type="entry name" value="KERATIN, TYPE II CYTOSKELETAL 8-RELATED"/>
    <property type="match status" value="1"/>
</dbReference>
<dbReference type="Gene3D" id="3.40.50.300">
    <property type="entry name" value="P-loop containing nucleotide triphosphate hydrolases"/>
    <property type="match status" value="1"/>
</dbReference>
<comment type="similarity">
    <text evidence="6 7">Belongs to the intermediate filament family.</text>
</comment>
<keyword evidence="12" id="KW-1185">Reference proteome</keyword>
<dbReference type="GO" id="GO:0045109">
    <property type="term" value="P:intermediate filament organization"/>
    <property type="evidence" value="ECO:0000318"/>
    <property type="project" value="GO_Central"/>
</dbReference>
<dbReference type="PROSITE" id="PS51842">
    <property type="entry name" value="IF_ROD_2"/>
    <property type="match status" value="1"/>
</dbReference>
<feature type="coiled-coil region" evidence="8">
    <location>
        <begin position="261"/>
        <end position="341"/>
    </location>
</feature>
<keyword evidence="1" id="KW-0677">Repeat</keyword>
<dbReference type="SMART" id="SM00368">
    <property type="entry name" value="LRR_RI"/>
    <property type="match status" value="9"/>
</dbReference>
<dbReference type="eggNOG" id="ENOG502R32T">
    <property type="taxonomic scope" value="Eukaryota"/>
</dbReference>
<dbReference type="Pfam" id="PF17776">
    <property type="entry name" value="NLRC4_HD2"/>
    <property type="match status" value="1"/>
</dbReference>
<dbReference type="GO" id="GO:0045095">
    <property type="term" value="C:keratin filament"/>
    <property type="evidence" value="ECO:0000318"/>
    <property type="project" value="GO_Central"/>
</dbReference>
<evidence type="ECO:0000256" key="6">
    <source>
        <dbReference type="ARBA" id="ARBA00061646"/>
    </source>
</evidence>
<dbReference type="InParanoid" id="W5MDN9"/>
<dbReference type="PANTHER" id="PTHR45616">
    <property type="entry name" value="GATA-TYPE DOMAIN-CONTAINING PROTEIN"/>
    <property type="match status" value="1"/>
</dbReference>
<evidence type="ECO:0000256" key="2">
    <source>
        <dbReference type="ARBA" id="ARBA00022741"/>
    </source>
</evidence>
<dbReference type="InterPro" id="IPR032444">
    <property type="entry name" value="Keratin_2_head"/>
</dbReference>
<evidence type="ECO:0000256" key="7">
    <source>
        <dbReference type="RuleBase" id="RU000685"/>
    </source>
</evidence>
<dbReference type="InterPro" id="IPR018039">
    <property type="entry name" value="IF_conserved"/>
</dbReference>
<dbReference type="Gene3D" id="1.20.5.170">
    <property type="match status" value="1"/>
</dbReference>
<dbReference type="InterPro" id="IPR032675">
    <property type="entry name" value="LRR_dom_sf"/>
</dbReference>
<dbReference type="Gene3D" id="1.20.5.500">
    <property type="entry name" value="Single helix bin"/>
    <property type="match status" value="1"/>
</dbReference>
<dbReference type="FunFam" id="1.20.5.500:FF:000001">
    <property type="entry name" value="Type II keratin 23"/>
    <property type="match status" value="1"/>
</dbReference>